<dbReference type="Proteomes" id="UP001184150">
    <property type="component" value="Unassembled WGS sequence"/>
</dbReference>
<dbReference type="RefSeq" id="WP_062783256.1">
    <property type="nucleotide sequence ID" value="NZ_CP140000.1"/>
</dbReference>
<organism evidence="3 4">
    <name type="scientific">Novosphingobium capsulatum</name>
    <dbReference type="NCBI Taxonomy" id="13688"/>
    <lineage>
        <taxon>Bacteria</taxon>
        <taxon>Pseudomonadati</taxon>
        <taxon>Pseudomonadota</taxon>
        <taxon>Alphaproteobacteria</taxon>
        <taxon>Sphingomonadales</taxon>
        <taxon>Sphingomonadaceae</taxon>
        <taxon>Novosphingobium</taxon>
    </lineage>
</organism>
<evidence type="ECO:0000313" key="3">
    <source>
        <dbReference type="EMBL" id="MDR6510803.1"/>
    </source>
</evidence>
<name>A0ABU1MKE1_9SPHN</name>
<proteinExistence type="predicted"/>
<gene>
    <name evidence="3" type="ORF">J2792_001669</name>
</gene>
<dbReference type="EMBL" id="JAVDRD010000003">
    <property type="protein sequence ID" value="MDR6510803.1"/>
    <property type="molecule type" value="Genomic_DNA"/>
</dbReference>
<keyword evidence="4" id="KW-1185">Reference proteome</keyword>
<evidence type="ECO:0000256" key="2">
    <source>
        <dbReference type="SAM" id="SignalP"/>
    </source>
</evidence>
<keyword evidence="2" id="KW-0732">Signal</keyword>
<comment type="caution">
    <text evidence="3">The sequence shown here is derived from an EMBL/GenBank/DDBJ whole genome shotgun (WGS) entry which is preliminary data.</text>
</comment>
<protein>
    <recommendedName>
        <fullName evidence="5">Lipoprotein</fullName>
    </recommendedName>
</protein>
<feature type="chain" id="PRO_5046589125" description="Lipoprotein" evidence="2">
    <location>
        <begin position="23"/>
        <end position="85"/>
    </location>
</feature>
<reference evidence="3 4" key="1">
    <citation type="submission" date="2023-07" db="EMBL/GenBank/DDBJ databases">
        <title>Sorghum-associated microbial communities from plants grown in Nebraska, USA.</title>
        <authorList>
            <person name="Schachtman D."/>
        </authorList>
    </citation>
    <scope>NUCLEOTIDE SEQUENCE [LARGE SCALE GENOMIC DNA]</scope>
    <source>
        <strain evidence="3 4">DS1027</strain>
    </source>
</reference>
<evidence type="ECO:0000256" key="1">
    <source>
        <dbReference type="SAM" id="MobiDB-lite"/>
    </source>
</evidence>
<dbReference type="PROSITE" id="PS51257">
    <property type="entry name" value="PROKAR_LIPOPROTEIN"/>
    <property type="match status" value="1"/>
</dbReference>
<sequence length="85" mass="8876">MLRKVIVLTLPLALAACAAQNAAPRDPTRPDPAAQAQRAQAHAQALAKAQARLANEQAACKKGNRRACARATAAQAVVNDLNNPQ</sequence>
<accession>A0ABU1MKE1</accession>
<evidence type="ECO:0000313" key="4">
    <source>
        <dbReference type="Proteomes" id="UP001184150"/>
    </source>
</evidence>
<feature type="signal peptide" evidence="2">
    <location>
        <begin position="1"/>
        <end position="22"/>
    </location>
</feature>
<evidence type="ECO:0008006" key="5">
    <source>
        <dbReference type="Google" id="ProtNLM"/>
    </source>
</evidence>
<feature type="region of interest" description="Disordered" evidence="1">
    <location>
        <begin position="20"/>
        <end position="48"/>
    </location>
</feature>